<evidence type="ECO:0000256" key="4">
    <source>
        <dbReference type="ARBA" id="ARBA00023065"/>
    </source>
</evidence>
<evidence type="ECO:0000256" key="5">
    <source>
        <dbReference type="ARBA" id="ARBA00023136"/>
    </source>
</evidence>
<keyword evidence="6 7" id="KW-0066">ATP synthesis</keyword>
<keyword evidence="4 7" id="KW-0406">Ion transport</keyword>
<dbReference type="NCBIfam" id="TIGR01145">
    <property type="entry name" value="ATP_synt_delta"/>
    <property type="match status" value="1"/>
</dbReference>
<evidence type="ECO:0000256" key="6">
    <source>
        <dbReference type="ARBA" id="ARBA00023310"/>
    </source>
</evidence>
<evidence type="ECO:0000313" key="8">
    <source>
        <dbReference type="EMBL" id="PDO10387.1"/>
    </source>
</evidence>
<evidence type="ECO:0000256" key="2">
    <source>
        <dbReference type="ARBA" id="ARBA00022448"/>
    </source>
</evidence>
<proteinExistence type="inferred from homology"/>
<dbReference type="PANTHER" id="PTHR11910">
    <property type="entry name" value="ATP SYNTHASE DELTA CHAIN"/>
    <property type="match status" value="1"/>
</dbReference>
<organism evidence="8 9">
    <name type="scientific">Candidatus Reconcilbacillus cellulovorans</name>
    <dbReference type="NCBI Taxonomy" id="1906605"/>
    <lineage>
        <taxon>Bacteria</taxon>
        <taxon>Bacillati</taxon>
        <taxon>Bacillota</taxon>
        <taxon>Bacilli</taxon>
        <taxon>Bacillales</taxon>
        <taxon>Paenibacillaceae</taxon>
        <taxon>Candidatus Reconcilbacillus</taxon>
    </lineage>
</organism>
<sequence length="187" mass="21155">MKRDAAVARRYARALFEIARERGAVERYGEQLRAIAGALTADADLYRLLRHPGIAVETRLRWVDGAWAGRVDEPVLRLFKFMIRRRREDAWIAVAGEYGRLEDEALGRVRARVRTAFPLSEAELSALASAFERKIGKKVLPEQEVDRGLIGGLQVRIGDRLYDGSVRGKLERLKRSLERQATGVEQG</sequence>
<name>A0A2A6E0W0_9BACL</name>
<dbReference type="Gene3D" id="1.10.520.20">
    <property type="entry name" value="N-terminal domain of the delta subunit of the F1F0-ATP synthase"/>
    <property type="match status" value="1"/>
</dbReference>
<dbReference type="PRINTS" id="PR00125">
    <property type="entry name" value="ATPASEDELTA"/>
</dbReference>
<keyword evidence="7" id="KW-1003">Cell membrane</keyword>
<comment type="function">
    <text evidence="7">F(1)F(0) ATP synthase produces ATP from ADP in the presence of a proton or sodium gradient. F-type ATPases consist of two structural domains, F(1) containing the extramembraneous catalytic core and F(0) containing the membrane proton channel, linked together by a central stalk and a peripheral stalk. During catalysis, ATP synthesis in the catalytic domain of F(1) is coupled via a rotary mechanism of the central stalk subunits to proton translocation.</text>
</comment>
<evidence type="ECO:0000256" key="1">
    <source>
        <dbReference type="ARBA" id="ARBA00004370"/>
    </source>
</evidence>
<dbReference type="HAMAP" id="MF_01416">
    <property type="entry name" value="ATP_synth_delta_bact"/>
    <property type="match status" value="1"/>
</dbReference>
<evidence type="ECO:0000256" key="7">
    <source>
        <dbReference type="HAMAP-Rule" id="MF_01416"/>
    </source>
</evidence>
<keyword evidence="3 7" id="KW-0375">Hydrogen ion transport</keyword>
<comment type="subcellular location">
    <subcellularLocation>
        <location evidence="7">Cell membrane</location>
        <topology evidence="7">Peripheral membrane protein</topology>
    </subcellularLocation>
    <subcellularLocation>
        <location evidence="1">Membrane</location>
    </subcellularLocation>
</comment>
<reference evidence="8 9" key="1">
    <citation type="submission" date="2016-12" db="EMBL/GenBank/DDBJ databases">
        <title>Candidatus Reconcilibacillus cellulovorans genome.</title>
        <authorList>
            <person name="Kolinko S."/>
            <person name="Wu Y.-W."/>
            <person name="Tachea F."/>
            <person name="Denzel E."/>
            <person name="Hiras J."/>
            <person name="Baecker N."/>
            <person name="Chan L.J."/>
            <person name="Eichorst S.A."/>
            <person name="Frey D."/>
            <person name="Adams P.D."/>
            <person name="Pray T."/>
            <person name="Tanjore D."/>
            <person name="Petzold C.J."/>
            <person name="Gladden J.M."/>
            <person name="Simmons B.A."/>
            <person name="Singer S.W."/>
        </authorList>
    </citation>
    <scope>NUCLEOTIDE SEQUENCE [LARGE SCALE GENOMIC DNA]</scope>
    <source>
        <strain evidence="8">JTherm</strain>
    </source>
</reference>
<dbReference type="GO" id="GO:0045259">
    <property type="term" value="C:proton-transporting ATP synthase complex"/>
    <property type="evidence" value="ECO:0007669"/>
    <property type="project" value="UniProtKB-KW"/>
</dbReference>
<dbReference type="Pfam" id="PF00213">
    <property type="entry name" value="OSCP"/>
    <property type="match status" value="1"/>
</dbReference>
<keyword evidence="2 7" id="KW-0813">Transport</keyword>
<evidence type="ECO:0000313" key="9">
    <source>
        <dbReference type="Proteomes" id="UP000243688"/>
    </source>
</evidence>
<protein>
    <recommendedName>
        <fullName evidence="7">ATP synthase subunit delta</fullName>
    </recommendedName>
    <alternativeName>
        <fullName evidence="7">ATP synthase F(1) sector subunit delta</fullName>
    </alternativeName>
    <alternativeName>
        <fullName evidence="7">F-type ATPase subunit delta</fullName>
        <shortName evidence="7">F-ATPase subunit delta</shortName>
    </alternativeName>
</protein>
<evidence type="ECO:0000256" key="3">
    <source>
        <dbReference type="ARBA" id="ARBA00022781"/>
    </source>
</evidence>
<dbReference type="EMBL" id="MOXJ01000015">
    <property type="protein sequence ID" value="PDO10387.1"/>
    <property type="molecule type" value="Genomic_DNA"/>
</dbReference>
<dbReference type="SUPFAM" id="SSF47928">
    <property type="entry name" value="N-terminal domain of the delta subunit of the F1F0-ATP synthase"/>
    <property type="match status" value="1"/>
</dbReference>
<dbReference type="GO" id="GO:0046933">
    <property type="term" value="F:proton-transporting ATP synthase activity, rotational mechanism"/>
    <property type="evidence" value="ECO:0007669"/>
    <property type="project" value="UniProtKB-UniRule"/>
</dbReference>
<dbReference type="InterPro" id="IPR000711">
    <property type="entry name" value="ATPase_OSCP/dsu"/>
</dbReference>
<comment type="function">
    <text evidence="7">This protein is part of the stalk that links CF(0) to CF(1). It either transmits conformational changes from CF(0) to CF(1) or is implicated in proton conduction.</text>
</comment>
<gene>
    <name evidence="7" type="primary">atpH</name>
    <name evidence="8" type="ORF">BLM47_07610</name>
</gene>
<dbReference type="Proteomes" id="UP000243688">
    <property type="component" value="Unassembled WGS sequence"/>
</dbReference>
<keyword evidence="5 7" id="KW-0472">Membrane</keyword>
<dbReference type="NCBIfam" id="NF004403">
    <property type="entry name" value="PRK05758.2-4"/>
    <property type="match status" value="1"/>
</dbReference>
<dbReference type="AlphaFoldDB" id="A0A2A6E0W0"/>
<comment type="caution">
    <text evidence="8">The sequence shown here is derived from an EMBL/GenBank/DDBJ whole genome shotgun (WGS) entry which is preliminary data.</text>
</comment>
<dbReference type="InterPro" id="IPR026015">
    <property type="entry name" value="ATP_synth_OSCP/delta_N_sf"/>
</dbReference>
<dbReference type="GO" id="GO:0005886">
    <property type="term" value="C:plasma membrane"/>
    <property type="evidence" value="ECO:0007669"/>
    <property type="project" value="UniProtKB-SubCell"/>
</dbReference>
<comment type="similarity">
    <text evidence="7">Belongs to the ATPase delta chain family.</text>
</comment>
<keyword evidence="7" id="KW-0139">CF(1)</keyword>
<accession>A0A2A6E0W0</accession>